<dbReference type="AlphaFoldDB" id="A0A3N4IUS6"/>
<accession>A0A3N4IUS6</accession>
<evidence type="ECO:0000313" key="1">
    <source>
        <dbReference type="EMBL" id="RPA89709.1"/>
    </source>
</evidence>
<organism evidence="1 2">
    <name type="scientific">Choiromyces venosus 120613-1</name>
    <dbReference type="NCBI Taxonomy" id="1336337"/>
    <lineage>
        <taxon>Eukaryota</taxon>
        <taxon>Fungi</taxon>
        <taxon>Dikarya</taxon>
        <taxon>Ascomycota</taxon>
        <taxon>Pezizomycotina</taxon>
        <taxon>Pezizomycetes</taxon>
        <taxon>Pezizales</taxon>
        <taxon>Tuberaceae</taxon>
        <taxon>Choiromyces</taxon>
    </lineage>
</organism>
<gene>
    <name evidence="1" type="ORF">L873DRAFT_1822342</name>
</gene>
<dbReference type="Proteomes" id="UP000276215">
    <property type="component" value="Unassembled WGS sequence"/>
</dbReference>
<reference evidence="1 2" key="1">
    <citation type="journal article" date="2018" name="Nat. Ecol. Evol.">
        <title>Pezizomycetes genomes reveal the molecular basis of ectomycorrhizal truffle lifestyle.</title>
        <authorList>
            <person name="Murat C."/>
            <person name="Payen T."/>
            <person name="Noel B."/>
            <person name="Kuo A."/>
            <person name="Morin E."/>
            <person name="Chen J."/>
            <person name="Kohler A."/>
            <person name="Krizsan K."/>
            <person name="Balestrini R."/>
            <person name="Da Silva C."/>
            <person name="Montanini B."/>
            <person name="Hainaut M."/>
            <person name="Levati E."/>
            <person name="Barry K.W."/>
            <person name="Belfiori B."/>
            <person name="Cichocki N."/>
            <person name="Clum A."/>
            <person name="Dockter R.B."/>
            <person name="Fauchery L."/>
            <person name="Guy J."/>
            <person name="Iotti M."/>
            <person name="Le Tacon F."/>
            <person name="Lindquist E.A."/>
            <person name="Lipzen A."/>
            <person name="Malagnac F."/>
            <person name="Mello A."/>
            <person name="Molinier V."/>
            <person name="Miyauchi S."/>
            <person name="Poulain J."/>
            <person name="Riccioni C."/>
            <person name="Rubini A."/>
            <person name="Sitrit Y."/>
            <person name="Splivallo R."/>
            <person name="Traeger S."/>
            <person name="Wang M."/>
            <person name="Zifcakova L."/>
            <person name="Wipf D."/>
            <person name="Zambonelli A."/>
            <person name="Paolocci F."/>
            <person name="Nowrousian M."/>
            <person name="Ottonello S."/>
            <person name="Baldrian P."/>
            <person name="Spatafora J.W."/>
            <person name="Henrissat B."/>
            <person name="Nagy L.G."/>
            <person name="Aury J.M."/>
            <person name="Wincker P."/>
            <person name="Grigoriev I.V."/>
            <person name="Bonfante P."/>
            <person name="Martin F.M."/>
        </authorList>
    </citation>
    <scope>NUCLEOTIDE SEQUENCE [LARGE SCALE GENOMIC DNA]</scope>
    <source>
        <strain evidence="1 2">120613-1</strain>
    </source>
</reference>
<sequence>MAFPIHYWIFILESPSFVQTNFLGHPQHTAYLGFSLSFTECSYPPIIEFVEIARPSVPPIIYFSTIKPHFIT</sequence>
<proteinExistence type="predicted"/>
<name>A0A3N4IUS6_9PEZI</name>
<keyword evidence="2" id="KW-1185">Reference proteome</keyword>
<evidence type="ECO:0000313" key="2">
    <source>
        <dbReference type="Proteomes" id="UP000276215"/>
    </source>
</evidence>
<dbReference type="EMBL" id="ML120560">
    <property type="protein sequence ID" value="RPA89709.1"/>
    <property type="molecule type" value="Genomic_DNA"/>
</dbReference>
<protein>
    <submittedName>
        <fullName evidence="1">Uncharacterized protein</fullName>
    </submittedName>
</protein>